<feature type="domain" description="GDP/GTP exchange factor Sec2 N-terminal" evidence="4">
    <location>
        <begin position="79"/>
        <end position="166"/>
    </location>
</feature>
<dbReference type="Pfam" id="PF06428">
    <property type="entry name" value="Sec2p"/>
    <property type="match status" value="1"/>
</dbReference>
<dbReference type="GO" id="GO:0006887">
    <property type="term" value="P:exocytosis"/>
    <property type="evidence" value="ECO:0007669"/>
    <property type="project" value="TreeGrafter"/>
</dbReference>
<sequence>MEDNNFANGNGPTASAAVTLPSETDNDAFPGDTADGTDVVPLLEKKETPLSAKSSKSGTPAHKSALTHSIISSTPEQQQPASSALLSQVARFREQLSADEDASAKMVAYRDRVSSELEDLTATLFEEANKMVREEKIARHAFELRAIHAEQQAAEANMKLEALQTETEWRRSQMSSPKSKQAAAQNRSASIHGISAQSYPPQNFDQKPPAGIMQWLRSLNQTEDDISTIPLSDAGDADMIRHKELDPIVHREFVLWREKPSLNRDLALIQRIYTQEIEPNFEFTNLELATKVLRSVEDNTIVIEEGDKYKPFAKECSLSVAPRLCIYRMRISDEAIWHPISAFARNRIITVCDFFTYVRYIQAGLVHRGVHDTWWEIVRLRERMCQARLGIL</sequence>
<feature type="region of interest" description="Disordered" evidence="3">
    <location>
        <begin position="166"/>
        <end position="189"/>
    </location>
</feature>
<proteinExistence type="inferred from homology"/>
<evidence type="ECO:0000256" key="1">
    <source>
        <dbReference type="ARBA" id="ARBA00023054"/>
    </source>
</evidence>
<dbReference type="OrthoDB" id="5560525at2759"/>
<feature type="compositionally biased region" description="Polar residues" evidence="3">
    <location>
        <begin position="1"/>
        <end position="13"/>
    </location>
</feature>
<dbReference type="GO" id="GO:0070319">
    <property type="term" value="C:Golgi to plasma membrane transport vesicle"/>
    <property type="evidence" value="ECO:0007669"/>
    <property type="project" value="TreeGrafter"/>
</dbReference>
<evidence type="ECO:0000256" key="3">
    <source>
        <dbReference type="SAM" id="MobiDB-lite"/>
    </source>
</evidence>
<dbReference type="Pfam" id="PF25555">
    <property type="entry name" value="RAB3A-like_C"/>
    <property type="match status" value="1"/>
</dbReference>
<dbReference type="GO" id="GO:0005085">
    <property type="term" value="F:guanyl-nucleotide exchange factor activity"/>
    <property type="evidence" value="ECO:0007669"/>
    <property type="project" value="InterPro"/>
</dbReference>
<gene>
    <name evidence="5" type="ORF">BV898_06620</name>
</gene>
<reference evidence="6" key="1">
    <citation type="submission" date="2017-01" db="EMBL/GenBank/DDBJ databases">
        <title>Comparative genomics of anhydrobiosis in the tardigrade Hypsibius dujardini.</title>
        <authorList>
            <person name="Yoshida Y."/>
            <person name="Koutsovoulos G."/>
            <person name="Laetsch D."/>
            <person name="Stevens L."/>
            <person name="Kumar S."/>
            <person name="Horikawa D."/>
            <person name="Ishino K."/>
            <person name="Komine S."/>
            <person name="Tomita M."/>
            <person name="Blaxter M."/>
            <person name="Arakawa K."/>
        </authorList>
    </citation>
    <scope>NUCLEOTIDE SEQUENCE [LARGE SCALE GENOMIC DNA]</scope>
    <source>
        <strain evidence="6">Z151</strain>
    </source>
</reference>
<name>A0A1W0WW11_HYPEX</name>
<dbReference type="PANTHER" id="PTHR14430">
    <property type="entry name" value="RABIN3-RELATED"/>
    <property type="match status" value="1"/>
</dbReference>
<dbReference type="PANTHER" id="PTHR14430:SF0">
    <property type="entry name" value="SEC2P DOMAIN-CONTAINING PROTEIN"/>
    <property type="match status" value="1"/>
</dbReference>
<dbReference type="InterPro" id="IPR040351">
    <property type="entry name" value="RAB3IL/RAB3IP/Sec2"/>
</dbReference>
<dbReference type="InterPro" id="IPR009449">
    <property type="entry name" value="Sec2_N"/>
</dbReference>
<dbReference type="Gene3D" id="6.10.140.910">
    <property type="match status" value="1"/>
</dbReference>
<keyword evidence="1" id="KW-0175">Coiled coil</keyword>
<accession>A0A1W0WW11</accession>
<comment type="similarity">
    <text evidence="2">Belongs to the SEC2 family.</text>
</comment>
<evidence type="ECO:0000313" key="5">
    <source>
        <dbReference type="EMBL" id="OQV19389.1"/>
    </source>
</evidence>
<evidence type="ECO:0000259" key="4">
    <source>
        <dbReference type="Pfam" id="PF06428"/>
    </source>
</evidence>
<feature type="region of interest" description="Disordered" evidence="3">
    <location>
        <begin position="1"/>
        <end position="84"/>
    </location>
</feature>
<feature type="compositionally biased region" description="Polar residues" evidence="3">
    <location>
        <begin position="172"/>
        <end position="189"/>
    </location>
</feature>
<dbReference type="EMBL" id="MTYJ01000040">
    <property type="protein sequence ID" value="OQV19389.1"/>
    <property type="molecule type" value="Genomic_DNA"/>
</dbReference>
<evidence type="ECO:0000313" key="6">
    <source>
        <dbReference type="Proteomes" id="UP000192578"/>
    </source>
</evidence>
<dbReference type="CDD" id="cd21044">
    <property type="entry name" value="Rab11BD_RAB3IP_like"/>
    <property type="match status" value="1"/>
</dbReference>
<evidence type="ECO:0000256" key="2">
    <source>
        <dbReference type="ARBA" id="ARBA00025794"/>
    </source>
</evidence>
<comment type="caution">
    <text evidence="5">The sequence shown here is derived from an EMBL/GenBank/DDBJ whole genome shotgun (WGS) entry which is preliminary data.</text>
</comment>
<dbReference type="AlphaFoldDB" id="A0A1W0WW11"/>
<dbReference type="Proteomes" id="UP000192578">
    <property type="component" value="Unassembled WGS sequence"/>
</dbReference>
<protein>
    <submittedName>
        <fullName evidence="5">Rab-3A-interacting protein</fullName>
    </submittedName>
</protein>
<keyword evidence="6" id="KW-1185">Reference proteome</keyword>
<organism evidence="5 6">
    <name type="scientific">Hypsibius exemplaris</name>
    <name type="common">Freshwater tardigrade</name>
    <dbReference type="NCBI Taxonomy" id="2072580"/>
    <lineage>
        <taxon>Eukaryota</taxon>
        <taxon>Metazoa</taxon>
        <taxon>Ecdysozoa</taxon>
        <taxon>Tardigrada</taxon>
        <taxon>Eutardigrada</taxon>
        <taxon>Parachela</taxon>
        <taxon>Hypsibioidea</taxon>
        <taxon>Hypsibiidae</taxon>
        <taxon>Hypsibius</taxon>
    </lineage>
</organism>
<dbReference type="SUPFAM" id="SSF144284">
    <property type="entry name" value="Sec2 N-terminal region"/>
    <property type="match status" value="1"/>
</dbReference>
<feature type="compositionally biased region" description="Polar residues" evidence="3">
    <location>
        <begin position="66"/>
        <end position="76"/>
    </location>
</feature>